<dbReference type="AlphaFoldDB" id="A0A8T0VM97"/>
<name>A0A8T0VM97_PANVG</name>
<sequence>MRCMDIVRRLLTCYGVNGSSSYTMKWMRTATENHTRFMYLASWHGCCWTAGCLLVHKLAGASTCGVL</sequence>
<proteinExistence type="predicted"/>
<dbReference type="Proteomes" id="UP000823388">
    <property type="component" value="Chromosome 2N"/>
</dbReference>
<evidence type="ECO:0000313" key="1">
    <source>
        <dbReference type="EMBL" id="KAG2635835.1"/>
    </source>
</evidence>
<evidence type="ECO:0000313" key="2">
    <source>
        <dbReference type="Proteomes" id="UP000823388"/>
    </source>
</evidence>
<reference evidence="1" key="1">
    <citation type="submission" date="2020-05" db="EMBL/GenBank/DDBJ databases">
        <title>WGS assembly of Panicum virgatum.</title>
        <authorList>
            <person name="Lovell J.T."/>
            <person name="Jenkins J."/>
            <person name="Shu S."/>
            <person name="Juenger T.E."/>
            <person name="Schmutz J."/>
        </authorList>
    </citation>
    <scope>NUCLEOTIDE SEQUENCE</scope>
    <source>
        <strain evidence="1">AP13</strain>
    </source>
</reference>
<organism evidence="1 2">
    <name type="scientific">Panicum virgatum</name>
    <name type="common">Blackwell switchgrass</name>
    <dbReference type="NCBI Taxonomy" id="38727"/>
    <lineage>
        <taxon>Eukaryota</taxon>
        <taxon>Viridiplantae</taxon>
        <taxon>Streptophyta</taxon>
        <taxon>Embryophyta</taxon>
        <taxon>Tracheophyta</taxon>
        <taxon>Spermatophyta</taxon>
        <taxon>Magnoliopsida</taxon>
        <taxon>Liliopsida</taxon>
        <taxon>Poales</taxon>
        <taxon>Poaceae</taxon>
        <taxon>PACMAD clade</taxon>
        <taxon>Panicoideae</taxon>
        <taxon>Panicodae</taxon>
        <taxon>Paniceae</taxon>
        <taxon>Panicinae</taxon>
        <taxon>Panicum</taxon>
        <taxon>Panicum sect. Hiantes</taxon>
    </lineage>
</organism>
<keyword evidence="2" id="KW-1185">Reference proteome</keyword>
<protein>
    <submittedName>
        <fullName evidence="1">Uncharacterized protein</fullName>
    </submittedName>
</protein>
<gene>
    <name evidence="1" type="ORF">PVAP13_2NG375203</name>
</gene>
<dbReference type="EMBL" id="CM029040">
    <property type="protein sequence ID" value="KAG2635835.1"/>
    <property type="molecule type" value="Genomic_DNA"/>
</dbReference>
<accession>A0A8T0VM97</accession>
<comment type="caution">
    <text evidence="1">The sequence shown here is derived from an EMBL/GenBank/DDBJ whole genome shotgun (WGS) entry which is preliminary data.</text>
</comment>